<evidence type="ECO:0000259" key="4">
    <source>
        <dbReference type="Pfam" id="PF19328"/>
    </source>
</evidence>
<dbReference type="Pfam" id="PF19328">
    <property type="entry name" value="DAP_DH_C"/>
    <property type="match status" value="1"/>
</dbReference>
<evidence type="ECO:0000313" key="6">
    <source>
        <dbReference type="Proteomes" id="UP000678513"/>
    </source>
</evidence>
<dbReference type="SUPFAM" id="SSF51735">
    <property type="entry name" value="NAD(P)-binding Rossmann-fold domains"/>
    <property type="match status" value="1"/>
</dbReference>
<keyword evidence="1" id="KW-0521">NADP</keyword>
<dbReference type="InterPro" id="IPR045760">
    <property type="entry name" value="DAP_DH_C"/>
</dbReference>
<dbReference type="Pfam" id="PF01113">
    <property type="entry name" value="DapB_N"/>
    <property type="match status" value="1"/>
</dbReference>
<dbReference type="NCBIfam" id="NF040740">
    <property type="entry name" value="ornith_Ord"/>
    <property type="match status" value="1"/>
</dbReference>
<dbReference type="InterPro" id="IPR000846">
    <property type="entry name" value="DapB_N"/>
</dbReference>
<dbReference type="CDD" id="cd24146">
    <property type="entry name" value="nat-AmDH_N_like"/>
    <property type="match status" value="1"/>
</dbReference>
<feature type="domain" description="2,4-diaminopentanoate dehydrogenase C-terminal" evidence="4">
    <location>
        <begin position="143"/>
        <end position="341"/>
    </location>
</feature>
<proteinExistence type="predicted"/>
<dbReference type="Proteomes" id="UP000678513">
    <property type="component" value="Chromosome"/>
</dbReference>
<name>A0ABX7Y3A6_9ACTN</name>
<keyword evidence="6" id="KW-1185">Reference proteome</keyword>
<dbReference type="EMBL" id="CP072384">
    <property type="protein sequence ID" value="QUC07369.1"/>
    <property type="molecule type" value="Genomic_DNA"/>
</dbReference>
<keyword evidence="2" id="KW-0560">Oxidoreductase</keyword>
<evidence type="ECO:0000256" key="2">
    <source>
        <dbReference type="ARBA" id="ARBA00023002"/>
    </source>
</evidence>
<protein>
    <submittedName>
        <fullName evidence="5">Dihydrodipicolinate reductase</fullName>
    </submittedName>
</protein>
<dbReference type="InterPro" id="IPR036291">
    <property type="entry name" value="NAD(P)-bd_dom_sf"/>
</dbReference>
<dbReference type="Gene3D" id="3.40.50.720">
    <property type="entry name" value="NAD(P)-binding Rossmann-like Domain"/>
    <property type="match status" value="1"/>
</dbReference>
<gene>
    <name evidence="5" type="ORF">J5A65_10535</name>
</gene>
<organism evidence="5 6">
    <name type="scientific">Arachnia rubra</name>
    <dbReference type="NCBI Taxonomy" id="1547448"/>
    <lineage>
        <taxon>Bacteria</taxon>
        <taxon>Bacillati</taxon>
        <taxon>Actinomycetota</taxon>
        <taxon>Actinomycetes</taxon>
        <taxon>Propionibacteriales</taxon>
        <taxon>Propionibacteriaceae</taxon>
        <taxon>Arachnia</taxon>
    </lineage>
</organism>
<evidence type="ECO:0000313" key="5">
    <source>
        <dbReference type="EMBL" id="QUC07369.1"/>
    </source>
</evidence>
<evidence type="ECO:0000259" key="3">
    <source>
        <dbReference type="Pfam" id="PF01113"/>
    </source>
</evidence>
<sequence length="347" mass="35954">MNKNQRIRVAQWGLGAMGQGVAKVILAKQGLELVGAFDIRPELAGKDVGEVLGVELAGVVVSDDPASILDPAKVDVITIATTSWVAKQLPDLKRIISAGINVVSIAEEMAAPEAQNPEIAAELDALAKKHGVSAIGVGVNPGFVLDHLVVVLTAGSQEVTSIEASRINDLSPYGETVLSTQGVGTTPEEFRAGVADGSIVGHVGFPESVRLISDALGLGVDRVEQTLEPIIAKVPRQARGQVIEPGRVAGCNHIAAGYSGGEQVIRLVHPQQVDPGAEGVDTGDYITIHGVPEISMSTGPEIAGGKATAGIAVNTIPRIFAATPGLKRIIDLPSPTALMGPEAYERR</sequence>
<evidence type="ECO:0000256" key="1">
    <source>
        <dbReference type="ARBA" id="ARBA00022857"/>
    </source>
</evidence>
<feature type="domain" description="Dihydrodipicolinate reductase N-terminal" evidence="3">
    <location>
        <begin position="8"/>
        <end position="78"/>
    </location>
</feature>
<dbReference type="RefSeq" id="WP_212321783.1">
    <property type="nucleotide sequence ID" value="NZ_AP024463.1"/>
</dbReference>
<accession>A0ABX7Y3A6</accession>
<reference evidence="5 6" key="1">
    <citation type="submission" date="2021-03" db="EMBL/GenBank/DDBJ databases">
        <title>Human Oral Microbial Genomes.</title>
        <authorList>
            <person name="Johnston C.D."/>
            <person name="Chen T."/>
            <person name="Dewhirst F.E."/>
        </authorList>
    </citation>
    <scope>NUCLEOTIDE SEQUENCE [LARGE SCALE GENOMIC DNA]</scope>
    <source>
        <strain evidence="5 6">DSMZ 100122</strain>
    </source>
</reference>